<keyword evidence="1" id="KW-0732">Signal</keyword>
<organism evidence="2 3">
    <name type="scientific">Microvirga flocculans</name>
    <dbReference type="NCBI Taxonomy" id="217168"/>
    <lineage>
        <taxon>Bacteria</taxon>
        <taxon>Pseudomonadati</taxon>
        <taxon>Pseudomonadota</taxon>
        <taxon>Alphaproteobacteria</taxon>
        <taxon>Hyphomicrobiales</taxon>
        <taxon>Methylobacteriaceae</taxon>
        <taxon>Microvirga</taxon>
    </lineage>
</organism>
<proteinExistence type="predicted"/>
<dbReference type="PROSITE" id="PS51257">
    <property type="entry name" value="PROKAR_LIPOPROTEIN"/>
    <property type="match status" value="1"/>
</dbReference>
<dbReference type="RefSeq" id="WP_275944468.1">
    <property type="nucleotide sequence ID" value="NZ_JACIDC010000016.1"/>
</dbReference>
<protein>
    <recommendedName>
        <fullName evidence="4">Lipoprotein</fullName>
    </recommendedName>
</protein>
<dbReference type="EMBL" id="JACIDC010000016">
    <property type="protein sequence ID" value="MBB4041897.1"/>
    <property type="molecule type" value="Genomic_DNA"/>
</dbReference>
<sequence length="41" mass="4485">MKRIIRVSAVVALGLLATACDKCGNWNLNTPQFCHETKPQG</sequence>
<comment type="caution">
    <text evidence="2">The sequence shown here is derived from an EMBL/GenBank/DDBJ whole genome shotgun (WGS) entry which is preliminary data.</text>
</comment>
<name>A0A7W6N9N0_9HYPH</name>
<reference evidence="2 3" key="1">
    <citation type="submission" date="2020-08" db="EMBL/GenBank/DDBJ databases">
        <title>Genomic Encyclopedia of Type Strains, Phase IV (KMG-IV): sequencing the most valuable type-strain genomes for metagenomic binning, comparative biology and taxonomic classification.</title>
        <authorList>
            <person name="Goeker M."/>
        </authorList>
    </citation>
    <scope>NUCLEOTIDE SEQUENCE [LARGE SCALE GENOMIC DNA]</scope>
    <source>
        <strain evidence="2 3">DSM 15743</strain>
    </source>
</reference>
<evidence type="ECO:0000256" key="1">
    <source>
        <dbReference type="SAM" id="SignalP"/>
    </source>
</evidence>
<dbReference type="Proteomes" id="UP000519439">
    <property type="component" value="Unassembled WGS sequence"/>
</dbReference>
<keyword evidence="3" id="KW-1185">Reference proteome</keyword>
<feature type="chain" id="PRO_5031364170" description="Lipoprotein" evidence="1">
    <location>
        <begin position="20"/>
        <end position="41"/>
    </location>
</feature>
<gene>
    <name evidence="2" type="ORF">GGR34_003580</name>
</gene>
<evidence type="ECO:0000313" key="2">
    <source>
        <dbReference type="EMBL" id="MBB4041897.1"/>
    </source>
</evidence>
<evidence type="ECO:0008006" key="4">
    <source>
        <dbReference type="Google" id="ProtNLM"/>
    </source>
</evidence>
<feature type="signal peptide" evidence="1">
    <location>
        <begin position="1"/>
        <end position="19"/>
    </location>
</feature>
<accession>A0A7W6N9N0</accession>
<dbReference type="AlphaFoldDB" id="A0A7W6N9N0"/>
<evidence type="ECO:0000313" key="3">
    <source>
        <dbReference type="Proteomes" id="UP000519439"/>
    </source>
</evidence>